<organism evidence="2 3">
    <name type="scientific">Nocardioides renjunii</name>
    <dbReference type="NCBI Taxonomy" id="3095075"/>
    <lineage>
        <taxon>Bacteria</taxon>
        <taxon>Bacillati</taxon>
        <taxon>Actinomycetota</taxon>
        <taxon>Actinomycetes</taxon>
        <taxon>Propionibacteriales</taxon>
        <taxon>Nocardioidaceae</taxon>
        <taxon>Nocardioides</taxon>
    </lineage>
</organism>
<evidence type="ECO:0008006" key="4">
    <source>
        <dbReference type="Google" id="ProtNLM"/>
    </source>
</evidence>
<feature type="signal peptide" evidence="1">
    <location>
        <begin position="1"/>
        <end position="23"/>
    </location>
</feature>
<keyword evidence="3" id="KW-1185">Reference proteome</keyword>
<evidence type="ECO:0000313" key="3">
    <source>
        <dbReference type="Proteomes" id="UP001291999"/>
    </source>
</evidence>
<comment type="caution">
    <text evidence="2">The sequence shown here is derived from an EMBL/GenBank/DDBJ whole genome shotgun (WGS) entry which is preliminary data.</text>
</comment>
<proteinExistence type="predicted"/>
<evidence type="ECO:0000256" key="1">
    <source>
        <dbReference type="SAM" id="SignalP"/>
    </source>
</evidence>
<dbReference type="Proteomes" id="UP001291999">
    <property type="component" value="Unassembled WGS sequence"/>
</dbReference>
<sequence length="167" mass="17386">MRTALTLLTLAALLGATSACSLGGDEVPAKTREQEVVDTVDEAVPLARDALGATTAVVDGKWNSCPGGVGHRFEGGGTLTAPEGDGAAQLEAVREALVGGGFDDETQADGHVSVVRRGVELDFSQQLAAKTPGTWSMSFQGPCHRYSGDDEDYVEAQNLQPARTLVE</sequence>
<protein>
    <recommendedName>
        <fullName evidence="4">Lipoprotein</fullName>
    </recommendedName>
</protein>
<keyword evidence="1" id="KW-0732">Signal</keyword>
<reference evidence="2 3" key="1">
    <citation type="submission" date="2023-11" db="EMBL/GenBank/DDBJ databases">
        <title>Novel species in genus Nocardioides.</title>
        <authorList>
            <person name="Zhou H."/>
        </authorList>
    </citation>
    <scope>NUCLEOTIDE SEQUENCE [LARGE SCALE GENOMIC DNA]</scope>
    <source>
        <strain evidence="2 3">S-58</strain>
    </source>
</reference>
<accession>A0ABU5K9S5</accession>
<dbReference type="EMBL" id="JAXQPW010000002">
    <property type="protein sequence ID" value="MDZ5661646.1"/>
    <property type="molecule type" value="Genomic_DNA"/>
</dbReference>
<dbReference type="PROSITE" id="PS51257">
    <property type="entry name" value="PROKAR_LIPOPROTEIN"/>
    <property type="match status" value="1"/>
</dbReference>
<evidence type="ECO:0000313" key="2">
    <source>
        <dbReference type="EMBL" id="MDZ5661646.1"/>
    </source>
</evidence>
<dbReference type="RefSeq" id="WP_322423894.1">
    <property type="nucleotide sequence ID" value="NZ_JAXQPW010000002.1"/>
</dbReference>
<feature type="chain" id="PRO_5046393860" description="Lipoprotein" evidence="1">
    <location>
        <begin position="24"/>
        <end position="167"/>
    </location>
</feature>
<name>A0ABU5K9S5_9ACTN</name>
<gene>
    <name evidence="2" type="ORF">SFC79_07730</name>
</gene>